<organism evidence="2 3">
    <name type="scientific">Calycina marina</name>
    <dbReference type="NCBI Taxonomy" id="1763456"/>
    <lineage>
        <taxon>Eukaryota</taxon>
        <taxon>Fungi</taxon>
        <taxon>Dikarya</taxon>
        <taxon>Ascomycota</taxon>
        <taxon>Pezizomycotina</taxon>
        <taxon>Leotiomycetes</taxon>
        <taxon>Helotiales</taxon>
        <taxon>Pezizellaceae</taxon>
        <taxon>Calycina</taxon>
    </lineage>
</organism>
<keyword evidence="3" id="KW-1185">Reference proteome</keyword>
<dbReference type="GO" id="GO:0031501">
    <property type="term" value="C:mannosyltransferase complex"/>
    <property type="evidence" value="ECO:0007669"/>
    <property type="project" value="TreeGrafter"/>
</dbReference>
<keyword evidence="1" id="KW-1133">Transmembrane helix</keyword>
<keyword evidence="1" id="KW-0812">Transmembrane</keyword>
<dbReference type="Pfam" id="PF10333">
    <property type="entry name" value="Pga1"/>
    <property type="match status" value="1"/>
</dbReference>
<keyword evidence="1" id="KW-0472">Membrane</keyword>
<dbReference type="AlphaFoldDB" id="A0A9P7YYI9"/>
<evidence type="ECO:0000313" key="3">
    <source>
        <dbReference type="Proteomes" id="UP000887226"/>
    </source>
</evidence>
<dbReference type="GO" id="GO:0000030">
    <property type="term" value="F:mannosyltransferase activity"/>
    <property type="evidence" value="ECO:0007669"/>
    <property type="project" value="TreeGrafter"/>
</dbReference>
<dbReference type="OrthoDB" id="3360032at2759"/>
<dbReference type="GO" id="GO:0006506">
    <property type="term" value="P:GPI anchor biosynthetic process"/>
    <property type="evidence" value="ECO:0007669"/>
    <property type="project" value="TreeGrafter"/>
</dbReference>
<dbReference type="GO" id="GO:0005789">
    <property type="term" value="C:endoplasmic reticulum membrane"/>
    <property type="evidence" value="ECO:0007669"/>
    <property type="project" value="TreeGrafter"/>
</dbReference>
<sequence>MANTEKTIFLGPANLQIPTVHPTLKDLKLESLSPSRTSIRTNITAKFPTSDHKYGASTWVLLHTLNEGQRYEVRVCWAATQPTSIRMETYELQTVFETPDLILSLAQYRVTLDGPAPLTSSTFDSESSVLLLHIQAAADYFTMDKSLMKDVLPVYIDVILDPFVLNVLPKSLIPTALYIVMLAIGSWFLAGHIYIWIRQFAADETKEKKS</sequence>
<comment type="caution">
    <text evidence="2">The sequence shown here is derived from an EMBL/GenBank/DDBJ whole genome shotgun (WGS) entry which is preliminary data.</text>
</comment>
<reference evidence="2" key="1">
    <citation type="journal article" date="2021" name="IMA Fungus">
        <title>Genomic characterization of three marine fungi, including Emericellopsis atlantica sp. nov. with signatures of a generalist lifestyle and marine biomass degradation.</title>
        <authorList>
            <person name="Hagestad O.C."/>
            <person name="Hou L."/>
            <person name="Andersen J.H."/>
            <person name="Hansen E.H."/>
            <person name="Altermark B."/>
            <person name="Li C."/>
            <person name="Kuhnert E."/>
            <person name="Cox R.J."/>
            <person name="Crous P.W."/>
            <person name="Spatafora J.W."/>
            <person name="Lail K."/>
            <person name="Amirebrahimi M."/>
            <person name="Lipzen A."/>
            <person name="Pangilinan J."/>
            <person name="Andreopoulos W."/>
            <person name="Hayes R.D."/>
            <person name="Ng V."/>
            <person name="Grigoriev I.V."/>
            <person name="Jackson S.A."/>
            <person name="Sutton T.D.S."/>
            <person name="Dobson A.D.W."/>
            <person name="Rama T."/>
        </authorList>
    </citation>
    <scope>NUCLEOTIDE SEQUENCE</scope>
    <source>
        <strain evidence="2">TRa3180A</strain>
    </source>
</reference>
<name>A0A9P7YYI9_9HELO</name>
<dbReference type="PANTHER" id="PTHR28022:SF1">
    <property type="entry name" value="GPI MANNOSYLTRANSFERASE 2 SUBUNIT PGA1"/>
    <property type="match status" value="1"/>
</dbReference>
<proteinExistence type="predicted"/>
<protein>
    <submittedName>
        <fullName evidence="2">Uncharacterized protein</fullName>
    </submittedName>
</protein>
<accession>A0A9P7YYI9</accession>
<dbReference type="Proteomes" id="UP000887226">
    <property type="component" value="Unassembled WGS sequence"/>
</dbReference>
<dbReference type="EMBL" id="MU254116">
    <property type="protein sequence ID" value="KAG9242080.1"/>
    <property type="molecule type" value="Genomic_DNA"/>
</dbReference>
<dbReference type="InterPro" id="IPR019433">
    <property type="entry name" value="GPI_ManTrfase_II_coact_Pga1"/>
</dbReference>
<feature type="transmembrane region" description="Helical" evidence="1">
    <location>
        <begin position="176"/>
        <end position="197"/>
    </location>
</feature>
<evidence type="ECO:0000256" key="1">
    <source>
        <dbReference type="SAM" id="Phobius"/>
    </source>
</evidence>
<evidence type="ECO:0000313" key="2">
    <source>
        <dbReference type="EMBL" id="KAG9242080.1"/>
    </source>
</evidence>
<dbReference type="PANTHER" id="PTHR28022">
    <property type="entry name" value="GPI MANNOSYLTRANSFERASE 2 SUBUNIT PGA1"/>
    <property type="match status" value="1"/>
</dbReference>
<gene>
    <name evidence="2" type="ORF">BJ878DRAFT_426700</name>
</gene>